<dbReference type="STRING" id="154538.A0A1M2VSM6"/>
<gene>
    <name evidence="2" type="ORF">TRAPUB_12912</name>
</gene>
<evidence type="ECO:0000313" key="2">
    <source>
        <dbReference type="EMBL" id="OJT10576.1"/>
    </source>
</evidence>
<dbReference type="InterPro" id="IPR033449">
    <property type="entry name" value="Rit1_N"/>
</dbReference>
<dbReference type="EMBL" id="MNAD01000769">
    <property type="protein sequence ID" value="OJT10576.1"/>
    <property type="molecule type" value="Genomic_DNA"/>
</dbReference>
<keyword evidence="3" id="KW-1185">Reference proteome</keyword>
<comment type="caution">
    <text evidence="2">The sequence shown here is derived from an EMBL/GenBank/DDBJ whole genome shotgun (WGS) entry which is preliminary data.</text>
</comment>
<feature type="domain" description="Rit1 N-terminal" evidence="1">
    <location>
        <begin position="18"/>
        <end position="52"/>
    </location>
</feature>
<dbReference type="OrthoDB" id="45256at2759"/>
<protein>
    <recommendedName>
        <fullName evidence="1">Rit1 N-terminal domain-containing protein</fullName>
    </recommendedName>
</protein>
<evidence type="ECO:0000313" key="3">
    <source>
        <dbReference type="Proteomes" id="UP000184267"/>
    </source>
</evidence>
<sequence>MQLVYDARVANAEALAYVRKESLDIYNRLHSIAEDVQFVQQVHEAYPDIPILRMFNLCYKVTID</sequence>
<evidence type="ECO:0000259" key="1">
    <source>
        <dbReference type="Pfam" id="PF17184"/>
    </source>
</evidence>
<dbReference type="Pfam" id="PF17184">
    <property type="entry name" value="Rit1_C"/>
    <property type="match status" value="1"/>
</dbReference>
<reference evidence="2 3" key="1">
    <citation type="submission" date="2016-10" db="EMBL/GenBank/DDBJ databases">
        <title>Genome sequence of the basidiomycete white-rot fungus Trametes pubescens.</title>
        <authorList>
            <person name="Makela M.R."/>
            <person name="Granchi Z."/>
            <person name="Peng M."/>
            <person name="De Vries R.P."/>
            <person name="Grigoriev I."/>
            <person name="Riley R."/>
            <person name="Hilden K."/>
        </authorList>
    </citation>
    <scope>NUCLEOTIDE SEQUENCE [LARGE SCALE GENOMIC DNA]</scope>
    <source>
        <strain evidence="2 3">FBCC735</strain>
    </source>
</reference>
<name>A0A1M2VSM6_TRAPU</name>
<accession>A0A1M2VSM6</accession>
<dbReference type="AlphaFoldDB" id="A0A1M2VSM6"/>
<organism evidence="2 3">
    <name type="scientific">Trametes pubescens</name>
    <name type="common">White-rot fungus</name>
    <dbReference type="NCBI Taxonomy" id="154538"/>
    <lineage>
        <taxon>Eukaryota</taxon>
        <taxon>Fungi</taxon>
        <taxon>Dikarya</taxon>
        <taxon>Basidiomycota</taxon>
        <taxon>Agaricomycotina</taxon>
        <taxon>Agaricomycetes</taxon>
        <taxon>Polyporales</taxon>
        <taxon>Polyporaceae</taxon>
        <taxon>Trametes</taxon>
    </lineage>
</organism>
<proteinExistence type="predicted"/>
<dbReference type="Proteomes" id="UP000184267">
    <property type="component" value="Unassembled WGS sequence"/>
</dbReference>